<reference evidence="1 2" key="1">
    <citation type="submission" date="2018-07" db="EMBL/GenBank/DDBJ databases">
        <title>Genomic Encyclopedia of Type Strains, Phase IV (KMG-IV): sequencing the most valuable type-strain genomes for metagenomic binning, comparative biology and taxonomic classification.</title>
        <authorList>
            <person name="Goeker M."/>
        </authorList>
    </citation>
    <scope>NUCLEOTIDE SEQUENCE [LARGE SCALE GENOMIC DNA]</scope>
    <source>
        <strain evidence="1 2">DSM 44290</strain>
    </source>
</reference>
<organism evidence="1 2">
    <name type="scientific">Nocardia pseudobrasiliensis</name>
    <dbReference type="NCBI Taxonomy" id="45979"/>
    <lineage>
        <taxon>Bacteria</taxon>
        <taxon>Bacillati</taxon>
        <taxon>Actinomycetota</taxon>
        <taxon>Actinomycetes</taxon>
        <taxon>Mycobacteriales</taxon>
        <taxon>Nocardiaceae</taxon>
        <taxon>Nocardia</taxon>
    </lineage>
</organism>
<evidence type="ECO:0000313" key="2">
    <source>
        <dbReference type="Proteomes" id="UP000254869"/>
    </source>
</evidence>
<dbReference type="PANTHER" id="PTHR20883:SF48">
    <property type="entry name" value="ECTOINE DIOXYGENASE"/>
    <property type="match status" value="1"/>
</dbReference>
<comment type="caution">
    <text evidence="1">The sequence shown here is derived from an EMBL/GenBank/DDBJ whole genome shotgun (WGS) entry which is preliminary data.</text>
</comment>
<dbReference type="PANTHER" id="PTHR20883">
    <property type="entry name" value="PHYTANOYL-COA DIOXYGENASE DOMAIN CONTAINING 1"/>
    <property type="match status" value="1"/>
</dbReference>
<dbReference type="Pfam" id="PF05721">
    <property type="entry name" value="PhyH"/>
    <property type="match status" value="1"/>
</dbReference>
<gene>
    <name evidence="1" type="ORF">DFR76_107410</name>
</gene>
<keyword evidence="2" id="KW-1185">Reference proteome</keyword>
<sequence length="266" mass="29917">MLIDAKQQYETQGFCVLPQRLSDDMLAKVRESISEISQMSRPEVVYEKDGKTVRALHGCHRFDDVCADLVRLPLFVDLAEAVLGDPAYVYQFKVNIKNSYDGEKWPWHQDFAFWSIEDGMPADRAMNIAINLDDVFDWNGPLQVLAGSHLLGLIPSPSHDASTGRDWRDHVSADLTYTVGDQEVEELSQRHTLHKLTGPAGTISAFHPNIVHSSARNTSSDRRTILYITYNAVTNSPRHVHRPDFLVDPSVTAVRRLAQPRALTPA</sequence>
<protein>
    <submittedName>
        <fullName evidence="1">Ectoine hydroxylase</fullName>
    </submittedName>
</protein>
<dbReference type="RefSeq" id="WP_067998431.1">
    <property type="nucleotide sequence ID" value="NZ_QQBC01000007.1"/>
</dbReference>
<evidence type="ECO:0000313" key="1">
    <source>
        <dbReference type="EMBL" id="RDI65032.1"/>
    </source>
</evidence>
<dbReference type="InterPro" id="IPR008775">
    <property type="entry name" value="Phytyl_CoA_dOase-like"/>
</dbReference>
<dbReference type="GO" id="GO:0005506">
    <property type="term" value="F:iron ion binding"/>
    <property type="evidence" value="ECO:0007669"/>
    <property type="project" value="UniProtKB-ARBA"/>
</dbReference>
<proteinExistence type="predicted"/>
<accession>A0A370I2R1</accession>
<name>A0A370I2R1_9NOCA</name>
<dbReference type="Gene3D" id="2.60.120.620">
    <property type="entry name" value="q2cbj1_9rhob like domain"/>
    <property type="match status" value="1"/>
</dbReference>
<dbReference type="Proteomes" id="UP000254869">
    <property type="component" value="Unassembled WGS sequence"/>
</dbReference>
<dbReference type="AlphaFoldDB" id="A0A370I2R1"/>
<dbReference type="EMBL" id="QQBC01000007">
    <property type="protein sequence ID" value="RDI65032.1"/>
    <property type="molecule type" value="Genomic_DNA"/>
</dbReference>
<dbReference type="GO" id="GO:0016706">
    <property type="term" value="F:2-oxoglutarate-dependent dioxygenase activity"/>
    <property type="evidence" value="ECO:0007669"/>
    <property type="project" value="UniProtKB-ARBA"/>
</dbReference>
<dbReference type="STRING" id="1210086.GCA_001613105_03266"/>
<dbReference type="SUPFAM" id="SSF51197">
    <property type="entry name" value="Clavaminate synthase-like"/>
    <property type="match status" value="1"/>
</dbReference>